<name>A0A9P6NJZ9_9BASI</name>
<dbReference type="AlphaFoldDB" id="A0A9P6NJZ9"/>
<keyword evidence="3" id="KW-1185">Reference proteome</keyword>
<proteinExistence type="predicted"/>
<feature type="region of interest" description="Disordered" evidence="1">
    <location>
        <begin position="23"/>
        <end position="88"/>
    </location>
</feature>
<sequence length="88" mass="9769">MTRKPGRVEWVFLDEDEVTVKFVPHPAPEATPSNSPTQPPPSPTSLPPHPSPPRPKRNIHPPQHYGNLLAYESVCPSPMAPGEEDHHK</sequence>
<evidence type="ECO:0000313" key="3">
    <source>
        <dbReference type="Proteomes" id="UP000886653"/>
    </source>
</evidence>
<protein>
    <submittedName>
        <fullName evidence="2">Uncharacterized protein</fullName>
    </submittedName>
</protein>
<evidence type="ECO:0000256" key="1">
    <source>
        <dbReference type="SAM" id="MobiDB-lite"/>
    </source>
</evidence>
<accession>A0A9P6NJZ9</accession>
<organism evidence="2 3">
    <name type="scientific">Cronartium quercuum f. sp. fusiforme G11</name>
    <dbReference type="NCBI Taxonomy" id="708437"/>
    <lineage>
        <taxon>Eukaryota</taxon>
        <taxon>Fungi</taxon>
        <taxon>Dikarya</taxon>
        <taxon>Basidiomycota</taxon>
        <taxon>Pucciniomycotina</taxon>
        <taxon>Pucciniomycetes</taxon>
        <taxon>Pucciniales</taxon>
        <taxon>Coleosporiaceae</taxon>
        <taxon>Cronartium</taxon>
    </lineage>
</organism>
<gene>
    <name evidence="2" type="ORF">CROQUDRAFT_91447</name>
</gene>
<evidence type="ECO:0000313" key="2">
    <source>
        <dbReference type="EMBL" id="KAG0147374.1"/>
    </source>
</evidence>
<dbReference type="EMBL" id="MU167248">
    <property type="protein sequence ID" value="KAG0147374.1"/>
    <property type="molecule type" value="Genomic_DNA"/>
</dbReference>
<comment type="caution">
    <text evidence="2">The sequence shown here is derived from an EMBL/GenBank/DDBJ whole genome shotgun (WGS) entry which is preliminary data.</text>
</comment>
<reference evidence="2" key="1">
    <citation type="submission" date="2013-11" db="EMBL/GenBank/DDBJ databases">
        <title>Genome sequence of the fusiform rust pathogen reveals effectors for host alternation and coevolution with pine.</title>
        <authorList>
            <consortium name="DOE Joint Genome Institute"/>
            <person name="Smith K."/>
            <person name="Pendleton A."/>
            <person name="Kubisiak T."/>
            <person name="Anderson C."/>
            <person name="Salamov A."/>
            <person name="Aerts A."/>
            <person name="Riley R."/>
            <person name="Clum A."/>
            <person name="Lindquist E."/>
            <person name="Ence D."/>
            <person name="Campbell M."/>
            <person name="Kronenberg Z."/>
            <person name="Feau N."/>
            <person name="Dhillon B."/>
            <person name="Hamelin R."/>
            <person name="Burleigh J."/>
            <person name="Smith J."/>
            <person name="Yandell M."/>
            <person name="Nelson C."/>
            <person name="Grigoriev I."/>
            <person name="Davis J."/>
        </authorList>
    </citation>
    <scope>NUCLEOTIDE SEQUENCE</scope>
    <source>
        <strain evidence="2">G11</strain>
    </source>
</reference>
<feature type="compositionally biased region" description="Pro residues" evidence="1">
    <location>
        <begin position="37"/>
        <end position="53"/>
    </location>
</feature>
<dbReference type="Proteomes" id="UP000886653">
    <property type="component" value="Unassembled WGS sequence"/>
</dbReference>